<evidence type="ECO:0000259" key="2">
    <source>
        <dbReference type="Pfam" id="PF04909"/>
    </source>
</evidence>
<organism evidence="3 4">
    <name type="scientific">Variovorax defluvii</name>
    <dbReference type="NCBI Taxonomy" id="913761"/>
    <lineage>
        <taxon>Bacteria</taxon>
        <taxon>Pseudomonadati</taxon>
        <taxon>Pseudomonadota</taxon>
        <taxon>Betaproteobacteria</taxon>
        <taxon>Burkholderiales</taxon>
        <taxon>Comamonadaceae</taxon>
        <taxon>Variovorax</taxon>
    </lineage>
</organism>
<gene>
    <name evidence="3" type="ORF">GCM10023165_32120</name>
</gene>
<proteinExistence type="inferred from homology"/>
<dbReference type="InterPro" id="IPR052350">
    <property type="entry name" value="Metallo-dep_Lactonases"/>
</dbReference>
<name>A0ABP8HY40_9BURK</name>
<keyword evidence="4" id="KW-1185">Reference proteome</keyword>
<dbReference type="EMBL" id="BAABGJ010000046">
    <property type="protein sequence ID" value="GAA4347178.1"/>
    <property type="molecule type" value="Genomic_DNA"/>
</dbReference>
<evidence type="ECO:0000256" key="1">
    <source>
        <dbReference type="ARBA" id="ARBA00038310"/>
    </source>
</evidence>
<comment type="similarity">
    <text evidence="1">Belongs to the metallo-dependent hydrolases superfamily.</text>
</comment>
<dbReference type="PANTHER" id="PTHR43569:SF1">
    <property type="entry name" value="BLL3371 PROTEIN"/>
    <property type="match status" value="1"/>
</dbReference>
<accession>A0ABP8HY40</accession>
<dbReference type="Pfam" id="PF04909">
    <property type="entry name" value="Amidohydro_2"/>
    <property type="match status" value="1"/>
</dbReference>
<dbReference type="Gene3D" id="3.20.20.140">
    <property type="entry name" value="Metal-dependent hydrolases"/>
    <property type="match status" value="1"/>
</dbReference>
<evidence type="ECO:0000313" key="3">
    <source>
        <dbReference type="EMBL" id="GAA4347178.1"/>
    </source>
</evidence>
<protein>
    <submittedName>
        <fullName evidence="3">Amidohydrolase family protein</fullName>
    </submittedName>
</protein>
<dbReference type="SUPFAM" id="SSF51556">
    <property type="entry name" value="Metallo-dependent hydrolases"/>
    <property type="match status" value="1"/>
</dbReference>
<dbReference type="Proteomes" id="UP001500975">
    <property type="component" value="Unassembled WGS sequence"/>
</dbReference>
<comment type="caution">
    <text evidence="3">The sequence shown here is derived from an EMBL/GenBank/DDBJ whole genome shotgun (WGS) entry which is preliminary data.</text>
</comment>
<dbReference type="InterPro" id="IPR006680">
    <property type="entry name" value="Amidohydro-rel"/>
</dbReference>
<dbReference type="PANTHER" id="PTHR43569">
    <property type="entry name" value="AMIDOHYDROLASE"/>
    <property type="match status" value="1"/>
</dbReference>
<feature type="domain" description="Amidohydrolase-related" evidence="2">
    <location>
        <begin position="40"/>
        <end position="349"/>
    </location>
</feature>
<dbReference type="InterPro" id="IPR032466">
    <property type="entry name" value="Metal_Hydrolase"/>
</dbReference>
<sequence>MRSEPVPEAIRRGVPPHFFIDEQWLGAQSEDVIEPELPIIDAHHHIWSRAAPYLVPELVGDLACGHNLRGTVYVEAGFAWREEGDPRFASVGEVEYANGVGALFASGHHGAVRACAGIVGRVDLTLGSFAGKVMRDCLARAPDRFRGVRHMVACDPDPAVSRLPKPPPPDLLLDKRFRAGFAELAPLGLSFDAYCYHPQLAQLIDLADAFPDTRIVVDHIGAPLGEGSYASRRDDVFRHWRADITALARRPNVLVKLGGLCGRIAGFPFIDRDTPPRSEELAAAWRPYLETCIEAFGAQRSMFESNFPPDKAGCSARVLWNAFKRVAAHCSATERAQLFAGTAQRAYRLPASLLPITSPRQQETTS</sequence>
<evidence type="ECO:0000313" key="4">
    <source>
        <dbReference type="Proteomes" id="UP001500975"/>
    </source>
</evidence>
<reference evidence="4" key="1">
    <citation type="journal article" date="2019" name="Int. J. Syst. Evol. Microbiol.">
        <title>The Global Catalogue of Microorganisms (GCM) 10K type strain sequencing project: providing services to taxonomists for standard genome sequencing and annotation.</title>
        <authorList>
            <consortium name="The Broad Institute Genomics Platform"/>
            <consortium name="The Broad Institute Genome Sequencing Center for Infectious Disease"/>
            <person name="Wu L."/>
            <person name="Ma J."/>
        </authorList>
    </citation>
    <scope>NUCLEOTIDE SEQUENCE [LARGE SCALE GENOMIC DNA]</scope>
    <source>
        <strain evidence="4">JCM 17804</strain>
    </source>
</reference>